<keyword evidence="2" id="KW-1185">Reference proteome</keyword>
<dbReference type="Proteomes" id="UP000198508">
    <property type="component" value="Unassembled WGS sequence"/>
</dbReference>
<sequence length="65" mass="7426">MNKTQARACEQEKLLVTLDELAGILSCGLETAKKIGEYSEARFEMGRRVLWNVAKVKAYIDRESY</sequence>
<dbReference type="RefSeq" id="WP_092367679.1">
    <property type="nucleotide sequence ID" value="NZ_CABJCG010000029.1"/>
</dbReference>
<dbReference type="EMBL" id="FOIM01000023">
    <property type="protein sequence ID" value="SEU00292.1"/>
    <property type="molecule type" value="Genomic_DNA"/>
</dbReference>
<name>A0A1I0ITG1_9FIRM</name>
<reference evidence="2" key="1">
    <citation type="submission" date="2016-10" db="EMBL/GenBank/DDBJ databases">
        <authorList>
            <person name="Varghese N."/>
            <person name="Submissions S."/>
        </authorList>
    </citation>
    <scope>NUCLEOTIDE SEQUENCE [LARGE SCALE GENOMIC DNA]</scope>
    <source>
        <strain evidence="2">NLAE-zl-G277</strain>
    </source>
</reference>
<evidence type="ECO:0000313" key="1">
    <source>
        <dbReference type="EMBL" id="SEU00292.1"/>
    </source>
</evidence>
<proteinExistence type="predicted"/>
<organism evidence="1 2">
    <name type="scientific">Enterocloster lavalensis</name>
    <dbReference type="NCBI Taxonomy" id="460384"/>
    <lineage>
        <taxon>Bacteria</taxon>
        <taxon>Bacillati</taxon>
        <taxon>Bacillota</taxon>
        <taxon>Clostridia</taxon>
        <taxon>Lachnospirales</taxon>
        <taxon>Lachnospiraceae</taxon>
        <taxon>Enterocloster</taxon>
    </lineage>
</organism>
<accession>A0A1I0ITG1</accession>
<dbReference type="AlphaFoldDB" id="A0A1I0ITG1"/>
<gene>
    <name evidence="1" type="ORF">SAMN05216313_12379</name>
</gene>
<dbReference type="GeneID" id="93279263"/>
<evidence type="ECO:0008006" key="3">
    <source>
        <dbReference type="Google" id="ProtNLM"/>
    </source>
</evidence>
<evidence type="ECO:0000313" key="2">
    <source>
        <dbReference type="Proteomes" id="UP000198508"/>
    </source>
</evidence>
<protein>
    <recommendedName>
        <fullName evidence="3">DNA-binding protein</fullName>
    </recommendedName>
</protein>